<evidence type="ECO:0000313" key="3">
    <source>
        <dbReference type="Proteomes" id="UP000003986"/>
    </source>
</evidence>
<name>D6AUV7_STRFL</name>
<feature type="region of interest" description="Disordered" evidence="1">
    <location>
        <begin position="45"/>
        <end position="70"/>
    </location>
</feature>
<dbReference type="AlphaFoldDB" id="D6AUV7"/>
<proteinExistence type="predicted"/>
<dbReference type="Proteomes" id="UP000003986">
    <property type="component" value="Unassembled WGS sequence"/>
</dbReference>
<protein>
    <submittedName>
        <fullName evidence="2">Predicted protein</fullName>
    </submittedName>
</protein>
<organism evidence="2 3">
    <name type="scientific">Streptomyces filamentosus NRRL 15998</name>
    <dbReference type="NCBI Taxonomy" id="457431"/>
    <lineage>
        <taxon>Bacteria</taxon>
        <taxon>Bacillati</taxon>
        <taxon>Actinomycetota</taxon>
        <taxon>Actinomycetes</taxon>
        <taxon>Kitasatosporales</taxon>
        <taxon>Streptomycetaceae</taxon>
        <taxon>Streptomyces</taxon>
    </lineage>
</organism>
<evidence type="ECO:0000256" key="1">
    <source>
        <dbReference type="SAM" id="MobiDB-lite"/>
    </source>
</evidence>
<accession>D6AUV7</accession>
<gene>
    <name evidence="2" type="ORF">SSGG_01647</name>
</gene>
<reference evidence="3" key="2">
    <citation type="submission" date="2008-12" db="EMBL/GenBank/DDBJ databases">
        <title>Annotation of Streptomyces roseosporus strain NRRL 15998.</title>
        <authorList>
            <consortium name="The Broad Institute Genome Sequencing Platform"/>
            <consortium name="Broad Institute Microbial Sequencing Center"/>
            <person name="Fischbach M."/>
            <person name="Ward D."/>
            <person name="Young S."/>
            <person name="Kodira C.D."/>
            <person name="Zeng Q."/>
            <person name="Koehrsen M."/>
            <person name="Godfrey P."/>
            <person name="Alvarado L."/>
            <person name="Berlin A.M."/>
            <person name="Borenstein D."/>
            <person name="Chen Z."/>
            <person name="Engels R."/>
            <person name="Freedman E."/>
            <person name="Gellesch M."/>
            <person name="Goldberg J."/>
            <person name="Griggs A."/>
            <person name="Gujja S."/>
            <person name="Heiman D.I."/>
            <person name="Hepburn T.A."/>
            <person name="Howarth C."/>
            <person name="Jen D."/>
            <person name="Larson L."/>
            <person name="Lewis B."/>
            <person name="Mehta T."/>
            <person name="Park D."/>
            <person name="Pearson M."/>
            <person name="Roberts A."/>
            <person name="Saif S."/>
            <person name="Shea T.D."/>
            <person name="Shenoy N."/>
            <person name="Sisk P."/>
            <person name="Stolte C."/>
            <person name="Sykes S.N."/>
            <person name="Walk T."/>
            <person name="White J."/>
            <person name="Yandava C."/>
            <person name="Straight P."/>
            <person name="Clardy J."/>
            <person name="Hung D."/>
            <person name="Kolter R."/>
            <person name="Mekalanos J."/>
            <person name="Walker S."/>
            <person name="Walsh C.T."/>
            <person name="Wieland B.L.C."/>
            <person name="Ilzarbe M."/>
            <person name="Galagan J."/>
            <person name="Nusbaum C."/>
            <person name="Birren B."/>
        </authorList>
    </citation>
    <scope>NUCLEOTIDE SEQUENCE [LARGE SCALE GENOMIC DNA]</scope>
    <source>
        <strain evidence="3">NRRL 15998</strain>
    </source>
</reference>
<dbReference type="EMBL" id="DS999644">
    <property type="protein sequence ID" value="EFE74281.2"/>
    <property type="molecule type" value="Genomic_DNA"/>
</dbReference>
<reference evidence="3" key="1">
    <citation type="submission" date="2008-10" db="EMBL/GenBank/DDBJ databases">
        <authorList>
            <person name="Molnar K."/>
        </authorList>
    </citation>
    <scope>NUCLEOTIDE SEQUENCE [LARGE SCALE GENOMIC DNA]</scope>
    <source>
        <strain evidence="3">NRRL 15998</strain>
    </source>
</reference>
<evidence type="ECO:0000313" key="2">
    <source>
        <dbReference type="EMBL" id="EFE74281.2"/>
    </source>
</evidence>
<sequence>MGVAERLYGHSAECEGGFHRFAGPGDAPPNTRGPHRVTFAVDGIDDTAADQASSPPLGAVGTAAPGKVRR</sequence>